<gene>
    <name evidence="1" type="ORF">NEIFLAOT_00226</name>
</gene>
<dbReference type="RefSeq" id="WP_003679034.1">
    <property type="nucleotide sequence ID" value="NZ_ACEN01000005.1"/>
</dbReference>
<sequence length="141" mass="15864">MNTKNKFIFTDFIQTNIDDFSNFNSSRVNENLISGSFDFNGLSYIFAENIKENLILFTITLMIETNTKKTISKIKKSIQEANKLYINVKISLDDLNNKDKTAIFRLSCAALVESSIGNPGAIVKPAVNSLPIIFMSIKEEI</sequence>
<proteinExistence type="predicted"/>
<organism evidence="1 2">
    <name type="scientific">Neisseria flavescens NRL30031/H210</name>
    <dbReference type="NCBI Taxonomy" id="546264"/>
    <lineage>
        <taxon>Bacteria</taxon>
        <taxon>Pseudomonadati</taxon>
        <taxon>Pseudomonadota</taxon>
        <taxon>Betaproteobacteria</taxon>
        <taxon>Neisseriales</taxon>
        <taxon>Neisseriaceae</taxon>
        <taxon>Neisseria</taxon>
    </lineage>
</organism>
<keyword evidence="2" id="KW-1185">Reference proteome</keyword>
<dbReference type="Proteomes" id="UP000004457">
    <property type="component" value="Unassembled WGS sequence"/>
</dbReference>
<evidence type="ECO:0000313" key="2">
    <source>
        <dbReference type="Proteomes" id="UP000004457"/>
    </source>
</evidence>
<dbReference type="GeneID" id="49971015"/>
<evidence type="ECO:0000313" key="1">
    <source>
        <dbReference type="EMBL" id="EEG34610.1"/>
    </source>
</evidence>
<name>C0EJY7_NEIFL</name>
<comment type="caution">
    <text evidence="1">The sequence shown here is derived from an EMBL/GenBank/DDBJ whole genome shotgun (WGS) entry which is preliminary data.</text>
</comment>
<accession>C0EJY7</accession>
<dbReference type="EMBL" id="ACEN01000005">
    <property type="protein sequence ID" value="EEG34610.1"/>
    <property type="molecule type" value="Genomic_DNA"/>
</dbReference>
<dbReference type="AlphaFoldDB" id="C0EJY7"/>
<protein>
    <submittedName>
        <fullName evidence="1">Uncharacterized protein</fullName>
    </submittedName>
</protein>
<reference evidence="1 2" key="1">
    <citation type="submission" date="2009-01" db="EMBL/GenBank/DDBJ databases">
        <authorList>
            <person name="Fulton L."/>
            <person name="Clifton S."/>
            <person name="Chinwalla A.T."/>
            <person name="Mitreva M."/>
            <person name="Sodergren E."/>
            <person name="Weinstock G."/>
            <person name="Clifton S."/>
            <person name="Dooling D.J."/>
            <person name="Fulton B."/>
            <person name="Minx P."/>
            <person name="Pepin K.H."/>
            <person name="Johnson M."/>
            <person name="Bhonagiri V."/>
            <person name="Nash W.E."/>
            <person name="Mardis E.R."/>
            <person name="Wilson R.K."/>
        </authorList>
    </citation>
    <scope>NUCLEOTIDE SEQUENCE [LARGE SCALE GENOMIC DNA]</scope>
    <source>
        <strain evidence="1 2">NRL30031/H210</strain>
    </source>
</reference>